<feature type="transmembrane region" description="Helical" evidence="1">
    <location>
        <begin position="227"/>
        <end position="247"/>
    </location>
</feature>
<sequence>MALLPTRAVSAVLPGGRKARGAAVGYGFILMAAASVVMALLVHFFLQDARGQELERRILRGVGTSSLIDQVLQGGLELVSVGAIVLALVVLAVFAVMRRRADLGLGAAILVAGANITTQVLKYGVLERADFGFSRHNSLPSGHVTVITSLLIAAVLVLPAAWRPMLAPAAAFLATGAGVGTIVLSWHRPSDVIAAYAVVLWWVGAIVASLALAWRQQGPVPRGLWRPFGYVVGGFLAVVVAAILMLVSGVSPRQGTYDLALGLAALLLVALCCAAVISLAAYATDLLGDDRGTG</sequence>
<name>K6VJD3_9MICO</name>
<dbReference type="Pfam" id="PF01569">
    <property type="entry name" value="PAP2"/>
    <property type="match status" value="1"/>
</dbReference>
<dbReference type="Gene3D" id="1.20.144.10">
    <property type="entry name" value="Phosphatidic acid phosphatase type 2/haloperoxidase"/>
    <property type="match status" value="1"/>
</dbReference>
<accession>K6VJD3</accession>
<dbReference type="EMBL" id="BAGZ01000003">
    <property type="protein sequence ID" value="GAB76859.1"/>
    <property type="molecule type" value="Genomic_DNA"/>
</dbReference>
<evidence type="ECO:0000256" key="1">
    <source>
        <dbReference type="SAM" id="Phobius"/>
    </source>
</evidence>
<feature type="transmembrane region" description="Helical" evidence="1">
    <location>
        <begin position="193"/>
        <end position="215"/>
    </location>
</feature>
<keyword evidence="4" id="KW-1185">Reference proteome</keyword>
<dbReference type="STRING" id="100225.SAMN05421595_1993"/>
<dbReference type="Proteomes" id="UP000008495">
    <property type="component" value="Unassembled WGS sequence"/>
</dbReference>
<organism evidence="3 4">
    <name type="scientific">Austwickia chelonae NBRC 105200</name>
    <dbReference type="NCBI Taxonomy" id="1184607"/>
    <lineage>
        <taxon>Bacteria</taxon>
        <taxon>Bacillati</taxon>
        <taxon>Actinomycetota</taxon>
        <taxon>Actinomycetes</taxon>
        <taxon>Micrococcales</taxon>
        <taxon>Dermatophilaceae</taxon>
        <taxon>Austwickia</taxon>
    </lineage>
</organism>
<dbReference type="InterPro" id="IPR036938">
    <property type="entry name" value="PAP2/HPO_sf"/>
</dbReference>
<feature type="domain" description="Phosphatidic acid phosphatase type 2/haloperoxidase" evidence="2">
    <location>
        <begin position="131"/>
        <end position="206"/>
    </location>
</feature>
<dbReference type="RefSeq" id="WP_006501610.1">
    <property type="nucleotide sequence ID" value="NZ_BAGZ01000003.1"/>
</dbReference>
<dbReference type="SUPFAM" id="SSF48317">
    <property type="entry name" value="Acid phosphatase/Vanadium-dependent haloperoxidase"/>
    <property type="match status" value="1"/>
</dbReference>
<comment type="caution">
    <text evidence="3">The sequence shown here is derived from an EMBL/GenBank/DDBJ whole genome shotgun (WGS) entry which is preliminary data.</text>
</comment>
<feature type="transmembrane region" description="Helical" evidence="1">
    <location>
        <begin position="21"/>
        <end position="46"/>
    </location>
</feature>
<dbReference type="InterPro" id="IPR000326">
    <property type="entry name" value="PAP2/HPO"/>
</dbReference>
<keyword evidence="1" id="KW-0472">Membrane</keyword>
<protein>
    <recommendedName>
        <fullName evidence="2">Phosphatidic acid phosphatase type 2/haloperoxidase domain-containing protein</fullName>
    </recommendedName>
</protein>
<keyword evidence="1" id="KW-0812">Transmembrane</keyword>
<keyword evidence="1" id="KW-1133">Transmembrane helix</keyword>
<reference evidence="3 4" key="1">
    <citation type="submission" date="2012-08" db="EMBL/GenBank/DDBJ databases">
        <title>Whole genome shotgun sequence of Austwickia chelonae NBRC 105200.</title>
        <authorList>
            <person name="Yoshida I."/>
            <person name="Hosoyama A."/>
            <person name="Tsuchikane K."/>
            <person name="Katsumata H."/>
            <person name="Ando Y."/>
            <person name="Ohji S."/>
            <person name="Hamada M."/>
            <person name="Tamura T."/>
            <person name="Yamazoe A."/>
            <person name="Yamazaki S."/>
            <person name="Fujita N."/>
        </authorList>
    </citation>
    <scope>NUCLEOTIDE SEQUENCE [LARGE SCALE GENOMIC DNA]</scope>
    <source>
        <strain evidence="3 4">NBRC 105200</strain>
    </source>
</reference>
<evidence type="ECO:0000259" key="2">
    <source>
        <dbReference type="Pfam" id="PF01569"/>
    </source>
</evidence>
<dbReference type="AlphaFoldDB" id="K6VJD3"/>
<feature type="transmembrane region" description="Helical" evidence="1">
    <location>
        <begin position="78"/>
        <end position="96"/>
    </location>
</feature>
<feature type="transmembrane region" description="Helical" evidence="1">
    <location>
        <begin position="141"/>
        <end position="162"/>
    </location>
</feature>
<feature type="transmembrane region" description="Helical" evidence="1">
    <location>
        <begin position="103"/>
        <end position="121"/>
    </location>
</feature>
<dbReference type="eggNOG" id="COG0671">
    <property type="taxonomic scope" value="Bacteria"/>
</dbReference>
<dbReference type="OrthoDB" id="3240395at2"/>
<gene>
    <name evidence="3" type="ORF">AUCHE_03_00760</name>
</gene>
<feature type="transmembrane region" description="Helical" evidence="1">
    <location>
        <begin position="169"/>
        <end position="187"/>
    </location>
</feature>
<evidence type="ECO:0000313" key="3">
    <source>
        <dbReference type="EMBL" id="GAB76859.1"/>
    </source>
</evidence>
<proteinExistence type="predicted"/>
<feature type="transmembrane region" description="Helical" evidence="1">
    <location>
        <begin position="259"/>
        <end position="282"/>
    </location>
</feature>
<evidence type="ECO:0000313" key="4">
    <source>
        <dbReference type="Proteomes" id="UP000008495"/>
    </source>
</evidence>